<dbReference type="WBParaSite" id="RSKR_0000782400.1">
    <property type="protein sequence ID" value="RSKR_0000782400.1"/>
    <property type="gene ID" value="RSKR_0000782400"/>
</dbReference>
<organism evidence="1 2">
    <name type="scientific">Rhabditophanes sp. KR3021</name>
    <dbReference type="NCBI Taxonomy" id="114890"/>
    <lineage>
        <taxon>Eukaryota</taxon>
        <taxon>Metazoa</taxon>
        <taxon>Ecdysozoa</taxon>
        <taxon>Nematoda</taxon>
        <taxon>Chromadorea</taxon>
        <taxon>Rhabditida</taxon>
        <taxon>Tylenchina</taxon>
        <taxon>Panagrolaimomorpha</taxon>
        <taxon>Strongyloidoidea</taxon>
        <taxon>Alloionematidae</taxon>
        <taxon>Rhabditophanes</taxon>
    </lineage>
</organism>
<reference evidence="2" key="1">
    <citation type="submission" date="2016-11" db="UniProtKB">
        <authorList>
            <consortium name="WormBaseParasite"/>
        </authorList>
    </citation>
    <scope>IDENTIFICATION</scope>
    <source>
        <strain evidence="2">KR3021</strain>
    </source>
</reference>
<evidence type="ECO:0000313" key="2">
    <source>
        <dbReference type="WBParaSite" id="RSKR_0000782400.1"/>
    </source>
</evidence>
<sequence>MSNQTDQDIEFDLALEDSKEFDPLVKNDATCTTNENCTTHENMFNYDGNEVKRIEAKQLLEEEDNNFYLSPLDLNKPILSVTMGEVDDKEYVFNDKENNYWDQYKSLFSEKPALEPKGVFQTTQLDHFVTNVDSLKITIRLSNLWPKVNRTTTSQDPPNYVTCTFSVNKRVEELLDDAVGTLFSDHEIEMLSDIRNKVGLRLRGTDEILPNNACLGKIPSIAYLVNRSEEVEIEMVLFETIPTTRSQIDTEFEKEYVNLIKNAFDIDREKFVLAIEQLKEKLILFTDKDNNNSKRAIKRYSNNEFLGTCVTSIFDDNGLFRHNGQFLSIVKGEVPESLITEPWGARSLVVDKNEPLLYISLNSFDFDICFDKTEPQQVSPMEFDSLPFDHKETIQRIILKNKHTCKLTSQEKELIWCKRHYLMGIPEALMIVLRSVSAWDAAHLPQIYPLLKYWAKITPPIALELLLPYFPDLEVRKYAVDILRKAPTEFVFRMVPQLIQCLRYETYENSELAKFIAEKAVENKNIAFCIYWNCISSMALCGHASFKLRLESFIQTMCEFIDIENFKSDTARQHKFNREISNVAAAVKKGCDNRHFQVMMCHLKPSFISDGLDIENCSIFESNTKPIRLALSSKANSVYAVIFKVGDDLRQDALVLQCVNLMNDIWLRNELDLRMTAYQVLPTKAKEGFIELVPNCKSLSDIYGLFGTSGIYKDSSIVKWLKKNNPEYPAYRSSIENFRKSCAGWCVATYLLGIGDRHSNNILLTTSGNVFHIDFGKYLGDWQMAAGFKRDRVPFIFTPDMEFVIKNSLEEGSNGYHYFVNDCCDAFNLIRKNCSILLNALKLMKSSGIPNLSENSIAFVENNLQLTLSDEEAMAYFTRMIEESVNSVFPRLNFLVHHVANQVKKPFKSKTSASDNSTKDLTKFSFSSYVNSIHEDGKITSVLILDPEKWKNEDGEKCYMYKIKIERDKETVSTFIYRSFDEFQELHNKLVKSFSRIEIPYLLNENFYFNGNNRAPANKRHAFVAEFVNDLFTKSPEICESDLVYTFFHSINRDVDPDQVNVLQQSRSIDSNSVNPEIYLKFKFSNKEDVLTIFVGHVKNLPFIGTHEIPSPYVKVYLRPNNDSNLKRKTKIKKNEKNPMFNEVLTYNMTKHILKKYLDIHVSVWNSRNSIRAENHVIGSKVILISQILDSHKISVEGEHTLEGWFAISRA</sequence>
<accession>A0AC35U514</accession>
<proteinExistence type="predicted"/>
<name>A0AC35U514_9BILA</name>
<evidence type="ECO:0000313" key="1">
    <source>
        <dbReference type="Proteomes" id="UP000095286"/>
    </source>
</evidence>
<protein>
    <submittedName>
        <fullName evidence="2">Phosphatidylinositol 3-kinase</fullName>
    </submittedName>
</protein>
<dbReference type="Proteomes" id="UP000095286">
    <property type="component" value="Unplaced"/>
</dbReference>